<organism evidence="1">
    <name type="scientific">marine sediment metagenome</name>
    <dbReference type="NCBI Taxonomy" id="412755"/>
    <lineage>
        <taxon>unclassified sequences</taxon>
        <taxon>metagenomes</taxon>
        <taxon>ecological metagenomes</taxon>
    </lineage>
</organism>
<comment type="caution">
    <text evidence="1">The sequence shown here is derived from an EMBL/GenBank/DDBJ whole genome shotgun (WGS) entry which is preliminary data.</text>
</comment>
<proteinExistence type="predicted"/>
<evidence type="ECO:0000313" key="1">
    <source>
        <dbReference type="EMBL" id="GAI57231.1"/>
    </source>
</evidence>
<gene>
    <name evidence="1" type="ORF">S06H3_60474</name>
</gene>
<protein>
    <submittedName>
        <fullName evidence="1">Uncharacterized protein</fullName>
    </submittedName>
</protein>
<reference evidence="1" key="1">
    <citation type="journal article" date="2014" name="Front. Microbiol.">
        <title>High frequency of phylogenetically diverse reductive dehalogenase-homologous genes in deep subseafloor sedimentary metagenomes.</title>
        <authorList>
            <person name="Kawai M."/>
            <person name="Futagami T."/>
            <person name="Toyoda A."/>
            <person name="Takaki Y."/>
            <person name="Nishi S."/>
            <person name="Hori S."/>
            <person name="Arai W."/>
            <person name="Tsubouchi T."/>
            <person name="Morono Y."/>
            <person name="Uchiyama I."/>
            <person name="Ito T."/>
            <person name="Fujiyama A."/>
            <person name="Inagaki F."/>
            <person name="Takami H."/>
        </authorList>
    </citation>
    <scope>NUCLEOTIDE SEQUENCE</scope>
    <source>
        <strain evidence="1">Expedition CK06-06</strain>
    </source>
</reference>
<accession>X1QR01</accession>
<sequence length="30" mass="3262">MAGAFTFTDKEHIGAFDKVALNTKTEEAFA</sequence>
<dbReference type="AlphaFoldDB" id="X1QR01"/>
<dbReference type="EMBL" id="BARV01039454">
    <property type="protein sequence ID" value="GAI57231.1"/>
    <property type="molecule type" value="Genomic_DNA"/>
</dbReference>
<name>X1QR01_9ZZZZ</name>
<feature type="non-terminal residue" evidence="1">
    <location>
        <position position="30"/>
    </location>
</feature>